<proteinExistence type="predicted"/>
<keyword evidence="2" id="KW-1133">Transmembrane helix</keyword>
<protein>
    <submittedName>
        <fullName evidence="3">Uncharacterized protein</fullName>
    </submittedName>
</protein>
<dbReference type="HOGENOM" id="CLU_071891_0_0_1"/>
<dbReference type="GeneID" id="25977746"/>
<dbReference type="OrthoDB" id="5220781at2759"/>
<dbReference type="EMBL" id="GL630006">
    <property type="protein sequence ID" value="EFW98673.1"/>
    <property type="molecule type" value="Genomic_DNA"/>
</dbReference>
<feature type="transmembrane region" description="Helical" evidence="2">
    <location>
        <begin position="237"/>
        <end position="255"/>
    </location>
</feature>
<evidence type="ECO:0000256" key="1">
    <source>
        <dbReference type="SAM" id="MobiDB-lite"/>
    </source>
</evidence>
<name>F0XUS4_GROCL</name>
<evidence type="ECO:0000313" key="4">
    <source>
        <dbReference type="Proteomes" id="UP000007796"/>
    </source>
</evidence>
<sequence length="304" mass="32220">MASLLNAALPAAIQSRIPKFPTIGRTVNIQAAFFRNDASAELIPASAPPSPPSSRSSRPPTPPAELLPVVGMAGADLATQDAASRQSTPFRGWGSRRNGSGDSTGLGLVLAGPKGAKTASPAAEVNWKYGQNGLRTLESALREAGDPDRLPALERQLYVESVAYLLRGLPADLDSGELHGLRHAAPSALLDSTSGANRSLPHVVTHWLVTRMYGLILLLIPVVTCLVRIAIELDRKYHIPEAVFAWGMAMFLVLYKNSVELFVAVCNMADGRVGRAFDDGTAYVASGVASGFREAVLEVVQKTG</sequence>
<evidence type="ECO:0000313" key="3">
    <source>
        <dbReference type="EMBL" id="EFW98673.1"/>
    </source>
</evidence>
<dbReference type="eggNOG" id="ENOG502S06P">
    <property type="taxonomic scope" value="Eukaryota"/>
</dbReference>
<keyword evidence="4" id="KW-1185">Reference proteome</keyword>
<keyword evidence="2" id="KW-0472">Membrane</keyword>
<dbReference type="Proteomes" id="UP000007796">
    <property type="component" value="Unassembled WGS sequence"/>
</dbReference>
<gene>
    <name evidence="3" type="ORF">CMQ_4525</name>
</gene>
<reference evidence="3 4" key="1">
    <citation type="journal article" date="2011" name="Proc. Natl. Acad. Sci. U.S.A.">
        <title>Genome and transcriptome analyses of the mountain pine beetle-fungal symbiont Grosmannia clavigera, a lodgepole pine pathogen.</title>
        <authorList>
            <person name="DiGuistini S."/>
            <person name="Wang Y."/>
            <person name="Liao N.Y."/>
            <person name="Taylor G."/>
            <person name="Tanguay P."/>
            <person name="Feau N."/>
            <person name="Henrissat B."/>
            <person name="Chan S.K."/>
            <person name="Hesse-Orce U."/>
            <person name="Alamouti S.M."/>
            <person name="Tsui C.K.M."/>
            <person name="Docking R.T."/>
            <person name="Levasseur A."/>
            <person name="Haridas S."/>
            <person name="Robertson G."/>
            <person name="Birol I."/>
            <person name="Holt R.A."/>
            <person name="Marra M.A."/>
            <person name="Hamelin R.C."/>
            <person name="Hirst M."/>
            <person name="Jones S.J.M."/>
            <person name="Bohlmann J."/>
            <person name="Breuil C."/>
        </authorList>
    </citation>
    <scope>NUCLEOTIDE SEQUENCE [LARGE SCALE GENOMIC DNA]</scope>
    <source>
        <strain evidence="4">kw1407 / UAMH 11150</strain>
    </source>
</reference>
<feature type="transmembrane region" description="Helical" evidence="2">
    <location>
        <begin position="212"/>
        <end position="231"/>
    </location>
</feature>
<organism evidence="4">
    <name type="scientific">Grosmannia clavigera (strain kw1407 / UAMH 11150)</name>
    <name type="common">Blue stain fungus</name>
    <name type="synonym">Graphiocladiella clavigera</name>
    <dbReference type="NCBI Taxonomy" id="655863"/>
    <lineage>
        <taxon>Eukaryota</taxon>
        <taxon>Fungi</taxon>
        <taxon>Dikarya</taxon>
        <taxon>Ascomycota</taxon>
        <taxon>Pezizomycotina</taxon>
        <taxon>Sordariomycetes</taxon>
        <taxon>Sordariomycetidae</taxon>
        <taxon>Ophiostomatales</taxon>
        <taxon>Ophiostomataceae</taxon>
        <taxon>Leptographium</taxon>
    </lineage>
</organism>
<feature type="region of interest" description="Disordered" evidence="1">
    <location>
        <begin position="79"/>
        <end position="106"/>
    </location>
</feature>
<evidence type="ECO:0000256" key="2">
    <source>
        <dbReference type="SAM" id="Phobius"/>
    </source>
</evidence>
<feature type="region of interest" description="Disordered" evidence="1">
    <location>
        <begin position="42"/>
        <end position="67"/>
    </location>
</feature>
<dbReference type="RefSeq" id="XP_014168156.1">
    <property type="nucleotide sequence ID" value="XM_014312681.1"/>
</dbReference>
<dbReference type="InParanoid" id="F0XUS4"/>
<dbReference type="AlphaFoldDB" id="F0XUS4"/>
<accession>F0XUS4</accession>
<keyword evidence="2" id="KW-0812">Transmembrane</keyword>
<dbReference type="STRING" id="655863.F0XUS4"/>